<proteinExistence type="predicted"/>
<dbReference type="EMBL" id="JANAWD010001071">
    <property type="protein sequence ID" value="KAJ3474406.1"/>
    <property type="molecule type" value="Genomic_DNA"/>
</dbReference>
<reference evidence="1" key="1">
    <citation type="submission" date="2022-07" db="EMBL/GenBank/DDBJ databases">
        <title>Genome Sequence of Physisporinus lineatus.</title>
        <authorList>
            <person name="Buettner E."/>
        </authorList>
    </citation>
    <scope>NUCLEOTIDE SEQUENCE</scope>
    <source>
        <strain evidence="1">VT162</strain>
    </source>
</reference>
<gene>
    <name evidence="1" type="ORF">NLI96_g12476</name>
</gene>
<organism evidence="1 2">
    <name type="scientific">Meripilus lineatus</name>
    <dbReference type="NCBI Taxonomy" id="2056292"/>
    <lineage>
        <taxon>Eukaryota</taxon>
        <taxon>Fungi</taxon>
        <taxon>Dikarya</taxon>
        <taxon>Basidiomycota</taxon>
        <taxon>Agaricomycotina</taxon>
        <taxon>Agaricomycetes</taxon>
        <taxon>Polyporales</taxon>
        <taxon>Meripilaceae</taxon>
        <taxon>Meripilus</taxon>
    </lineage>
</organism>
<accession>A0AAD5YCE2</accession>
<sequence length="389" mass="43660">MGNTVSTHAHFFNASLPNDDVTDYYIFVVASRGSPSSQFRNKLFHDANLQRVFFSLLSPATLIGLSQTCRALQAAIKGYIQESFDVNRLLRRFFPDPRQFRSLQASTGTIIAGSTALQFFDRSYYPGSDLDLYLPFGSQKAIGEYLLSIGYQFIPYRWQAPTFQEALRRKGTSSGLRPYSSRPIYGSRGRLGSFQSIVEVFTFTRPYDGQKVQLIVAESNPMEVVFNFHSTCVMNVIAWDYAYCLYPRATLEERRSLVCRADGPNQVTAEAKYRARGWEIIHSLPPCAPYDRAFPSGLRFMGDPNTWRLKLNTAQILPPFPLSQHGSRLSTDPVAATSWRLDQIGPGGDVPHISYVTIKSNFLKNQYVCADAAAVLMALESVQGEADDE</sequence>
<comment type="caution">
    <text evidence="1">The sequence shown here is derived from an EMBL/GenBank/DDBJ whole genome shotgun (WGS) entry which is preliminary data.</text>
</comment>
<dbReference type="AlphaFoldDB" id="A0AAD5YCE2"/>
<keyword evidence="2" id="KW-1185">Reference proteome</keyword>
<name>A0AAD5YCE2_9APHY</name>
<evidence type="ECO:0000313" key="1">
    <source>
        <dbReference type="EMBL" id="KAJ3474406.1"/>
    </source>
</evidence>
<protein>
    <recommendedName>
        <fullName evidence="3">F-box domain-containing protein</fullName>
    </recommendedName>
</protein>
<dbReference type="Proteomes" id="UP001212997">
    <property type="component" value="Unassembled WGS sequence"/>
</dbReference>
<evidence type="ECO:0008006" key="3">
    <source>
        <dbReference type="Google" id="ProtNLM"/>
    </source>
</evidence>
<evidence type="ECO:0000313" key="2">
    <source>
        <dbReference type="Proteomes" id="UP001212997"/>
    </source>
</evidence>